<dbReference type="Gene3D" id="3.40.50.720">
    <property type="entry name" value="NAD(P)-binding Rossmann-like Domain"/>
    <property type="match status" value="1"/>
</dbReference>
<dbReference type="SUPFAM" id="SSF55347">
    <property type="entry name" value="Glyceraldehyde-3-phosphate dehydrogenase-like, C-terminal domain"/>
    <property type="match status" value="1"/>
</dbReference>
<dbReference type="GO" id="GO:0000166">
    <property type="term" value="F:nucleotide binding"/>
    <property type="evidence" value="ECO:0007669"/>
    <property type="project" value="InterPro"/>
</dbReference>
<dbReference type="InterPro" id="IPR051317">
    <property type="entry name" value="Gfo/Idh/MocA_oxidoreduct"/>
</dbReference>
<organism evidence="3">
    <name type="scientific">Rhizobium leguminosarum</name>
    <dbReference type="NCBI Taxonomy" id="384"/>
    <lineage>
        <taxon>Bacteria</taxon>
        <taxon>Pseudomonadati</taxon>
        <taxon>Pseudomonadota</taxon>
        <taxon>Alphaproteobacteria</taxon>
        <taxon>Hyphomicrobiales</taxon>
        <taxon>Rhizobiaceae</taxon>
        <taxon>Rhizobium/Agrobacterium group</taxon>
        <taxon>Rhizobium</taxon>
    </lineage>
</organism>
<dbReference type="Pfam" id="PF01408">
    <property type="entry name" value="GFO_IDH_MocA"/>
    <property type="match status" value="1"/>
</dbReference>
<dbReference type="InterPro" id="IPR004104">
    <property type="entry name" value="Gfo/Idh/MocA-like_OxRdtase_C"/>
</dbReference>
<feature type="domain" description="Gfo/Idh/MocA-like oxidoreductase N-terminal" evidence="1">
    <location>
        <begin position="10"/>
        <end position="140"/>
    </location>
</feature>
<dbReference type="InterPro" id="IPR036291">
    <property type="entry name" value="NAD(P)-bd_dom_sf"/>
</dbReference>
<gene>
    <name evidence="3" type="ORF">A4A59_29630</name>
</gene>
<evidence type="ECO:0000259" key="2">
    <source>
        <dbReference type="Pfam" id="PF02894"/>
    </source>
</evidence>
<dbReference type="InterPro" id="IPR000683">
    <property type="entry name" value="Gfo/Idh/MocA-like_OxRdtase_N"/>
</dbReference>
<comment type="caution">
    <text evidence="3">The sequence shown here is derived from an EMBL/GenBank/DDBJ whole genome shotgun (WGS) entry which is preliminary data.</text>
</comment>
<evidence type="ECO:0000313" key="3">
    <source>
        <dbReference type="EMBL" id="KZA98001.1"/>
    </source>
</evidence>
<dbReference type="AlphaFoldDB" id="A0A154IC36"/>
<sequence>MMTNDRRKPIRWGMVGGGKGSQIGYIHRSAAHRDDVFALAAGAFDIDPERGRAFGLDLGVDEARSYRDYATMFTTEAGRADGIEAVSIATPNNTHFAICKAALEHDLHVICEKPLCFTTAEAEELKALSQARGRIVGVTYGYAGHQMIEQARAMVRNGDLGEIRVVNLQFAHGFHSAAVEEQNPSTRWRVDPKFAGPSYVLGDVGTHPLYIAKVILPHLKIRRLLCTRQSFVKSRAPLEDNAVTLMEYDNGAIATIWSSAINAGSMHGQKIRIVGSKASIEWWDERPNQLSYEIQGEPARILERGMDYLYPEARIDDRIGGGHPEGLFEAWANLYRRFGIAINRERGPAPAGIEKLVFPDVDAGLEGVRWVENCVRSADAGGIWLDYR</sequence>
<protein>
    <submittedName>
        <fullName evidence="3">Oxidoreductase</fullName>
    </submittedName>
</protein>
<evidence type="ECO:0000259" key="1">
    <source>
        <dbReference type="Pfam" id="PF01408"/>
    </source>
</evidence>
<dbReference type="PANTHER" id="PTHR43708:SF3">
    <property type="entry name" value="OXIDOREDUCTASE"/>
    <property type="match status" value="1"/>
</dbReference>
<dbReference type="Pfam" id="PF02894">
    <property type="entry name" value="GFO_IDH_MocA_C"/>
    <property type="match status" value="1"/>
</dbReference>
<dbReference type="SUPFAM" id="SSF51735">
    <property type="entry name" value="NAD(P)-binding Rossmann-fold domains"/>
    <property type="match status" value="1"/>
</dbReference>
<feature type="domain" description="Gfo/Idh/MocA-like oxidoreductase C-terminal" evidence="2">
    <location>
        <begin position="152"/>
        <end position="381"/>
    </location>
</feature>
<dbReference type="EMBL" id="LVYU01000128">
    <property type="protein sequence ID" value="KZA98001.1"/>
    <property type="molecule type" value="Genomic_DNA"/>
</dbReference>
<dbReference type="RefSeq" id="WP_062944210.1">
    <property type="nucleotide sequence ID" value="NZ_CP171844.1"/>
</dbReference>
<name>A0A154IC36_RHILE</name>
<dbReference type="Gene3D" id="3.30.360.10">
    <property type="entry name" value="Dihydrodipicolinate Reductase, domain 2"/>
    <property type="match status" value="1"/>
</dbReference>
<dbReference type="PANTHER" id="PTHR43708">
    <property type="entry name" value="CONSERVED EXPRESSED OXIDOREDUCTASE (EUROFUNG)"/>
    <property type="match status" value="1"/>
</dbReference>
<proteinExistence type="predicted"/>
<reference evidence="3" key="1">
    <citation type="submission" date="2016-03" db="EMBL/GenBank/DDBJ databases">
        <title>Microsymbionts genomes from the relict species Vavilovia formosa.</title>
        <authorList>
            <person name="Chirak E."/>
            <person name="Kimeklis A."/>
            <person name="Kopat V."/>
            <person name="Andronov E."/>
        </authorList>
    </citation>
    <scope>NUCLEOTIDE SEQUENCE [LARGE SCALE GENOMIC DNA]</scope>
    <source>
        <strain evidence="3">Vaf12</strain>
    </source>
</reference>
<accession>A0A154IC36</accession>